<feature type="chain" id="PRO_5021230581" description="YncE family protein" evidence="1">
    <location>
        <begin position="21"/>
        <end position="363"/>
    </location>
</feature>
<reference evidence="2 3" key="1">
    <citation type="submission" date="2019-06" db="EMBL/GenBank/DDBJ databases">
        <title>A novel bacterium of genus Pontibacter, isolated from marine sediment.</title>
        <authorList>
            <person name="Huang H."/>
            <person name="Mo K."/>
            <person name="Hu Y."/>
        </authorList>
    </citation>
    <scope>NUCLEOTIDE SEQUENCE [LARGE SCALE GENOMIC DNA]</scope>
    <source>
        <strain evidence="2 3">HB172049</strain>
    </source>
</reference>
<dbReference type="EMBL" id="VFRQ01000003">
    <property type="protein sequence ID" value="TPE44859.1"/>
    <property type="molecule type" value="Genomic_DNA"/>
</dbReference>
<accession>A0A501W5H8</accession>
<name>A0A501W5H8_9BACT</name>
<dbReference type="PANTHER" id="PTHR47197">
    <property type="entry name" value="PROTEIN NIRF"/>
    <property type="match status" value="1"/>
</dbReference>
<dbReference type="Gene3D" id="2.130.10.10">
    <property type="entry name" value="YVTN repeat-like/Quinoprotein amine dehydrogenase"/>
    <property type="match status" value="1"/>
</dbReference>
<sequence length="363" mass="39030">MKKLNCSRSFLLAVALLASALTFTGCDNKDSDAPSGAYAEDGVFVLNEGNFRESNASISFYSNSTGQAEQSIFKKENQGRLLGDVVQDMELVGNRAFIVMNNSNKIEVVNAATFQSVGVIEGLSAPRYFVALNNEKGYVTEWFPPKEDWSYHRGRVSVIDLRTYKVVKTIEVDVQPEQLLLAGGNLYVANAGSPLVHVIDTGSDMVIKTIEVAYGPNSLVLDRNNNLWVLSSGNKDWNAPASEHTAGALSKINIANNTVTSTITFPDPTASASKLLINGDKDTLYFLYSGGVHQLSISASAPSTTPLIDRTFYGLGVDPVTGNIYGADENSFAGDGTVYIYDPQGNQTGSFKAGIGPNGFVFN</sequence>
<evidence type="ECO:0000313" key="3">
    <source>
        <dbReference type="Proteomes" id="UP000316727"/>
    </source>
</evidence>
<dbReference type="AlphaFoldDB" id="A0A501W5H8"/>
<keyword evidence="1" id="KW-0732">Signal</keyword>
<gene>
    <name evidence="2" type="ORF">FJM65_07510</name>
</gene>
<comment type="caution">
    <text evidence="2">The sequence shown here is derived from an EMBL/GenBank/DDBJ whole genome shotgun (WGS) entry which is preliminary data.</text>
</comment>
<dbReference type="PROSITE" id="PS51257">
    <property type="entry name" value="PROKAR_LIPOPROTEIN"/>
    <property type="match status" value="1"/>
</dbReference>
<dbReference type="InterPro" id="IPR011048">
    <property type="entry name" value="Haem_d1_sf"/>
</dbReference>
<dbReference type="InterPro" id="IPR011964">
    <property type="entry name" value="YVTN_b-propeller_repeat"/>
</dbReference>
<dbReference type="Proteomes" id="UP000316727">
    <property type="component" value="Unassembled WGS sequence"/>
</dbReference>
<keyword evidence="3" id="KW-1185">Reference proteome</keyword>
<organism evidence="2 3">
    <name type="scientific">Pontibacter mangrovi</name>
    <dbReference type="NCBI Taxonomy" id="2589816"/>
    <lineage>
        <taxon>Bacteria</taxon>
        <taxon>Pseudomonadati</taxon>
        <taxon>Bacteroidota</taxon>
        <taxon>Cytophagia</taxon>
        <taxon>Cytophagales</taxon>
        <taxon>Hymenobacteraceae</taxon>
        <taxon>Pontibacter</taxon>
    </lineage>
</organism>
<proteinExistence type="predicted"/>
<dbReference type="RefSeq" id="WP_140620883.1">
    <property type="nucleotide sequence ID" value="NZ_VFRQ01000003.1"/>
</dbReference>
<dbReference type="OrthoDB" id="9773938at2"/>
<dbReference type="InterPro" id="IPR015943">
    <property type="entry name" value="WD40/YVTN_repeat-like_dom_sf"/>
</dbReference>
<dbReference type="Pfam" id="PF16819">
    <property type="entry name" value="DUF5074"/>
    <property type="match status" value="1"/>
</dbReference>
<dbReference type="PANTHER" id="PTHR47197:SF3">
    <property type="entry name" value="DIHYDRO-HEME D1 DEHYDROGENASE"/>
    <property type="match status" value="1"/>
</dbReference>
<evidence type="ECO:0000256" key="1">
    <source>
        <dbReference type="SAM" id="SignalP"/>
    </source>
</evidence>
<evidence type="ECO:0000313" key="2">
    <source>
        <dbReference type="EMBL" id="TPE44859.1"/>
    </source>
</evidence>
<dbReference type="NCBIfam" id="TIGR02276">
    <property type="entry name" value="beta_rpt_yvtn"/>
    <property type="match status" value="1"/>
</dbReference>
<evidence type="ECO:0008006" key="4">
    <source>
        <dbReference type="Google" id="ProtNLM"/>
    </source>
</evidence>
<dbReference type="SUPFAM" id="SSF51004">
    <property type="entry name" value="C-terminal (heme d1) domain of cytochrome cd1-nitrite reductase"/>
    <property type="match status" value="1"/>
</dbReference>
<protein>
    <recommendedName>
        <fullName evidence="4">YncE family protein</fullName>
    </recommendedName>
</protein>
<dbReference type="InterPro" id="IPR051200">
    <property type="entry name" value="Host-pathogen_enzymatic-act"/>
</dbReference>
<dbReference type="InterPro" id="IPR031815">
    <property type="entry name" value="DUF5074"/>
</dbReference>
<feature type="signal peptide" evidence="1">
    <location>
        <begin position="1"/>
        <end position="20"/>
    </location>
</feature>